<evidence type="ECO:0000313" key="2">
    <source>
        <dbReference type="Proteomes" id="UP000254920"/>
    </source>
</evidence>
<dbReference type="STRING" id="32024.GCA_000788295_01274"/>
<accession>A0A381DJ10</accession>
<dbReference type="EMBL" id="UFVD01000001">
    <property type="protein sequence ID" value="SUX10656.1"/>
    <property type="molecule type" value="Genomic_DNA"/>
</dbReference>
<dbReference type="GeneID" id="93091285"/>
<name>A0A381DJ10_9BACT</name>
<reference evidence="1 2" key="1">
    <citation type="submission" date="2018-06" db="EMBL/GenBank/DDBJ databases">
        <authorList>
            <consortium name="Pathogen Informatics"/>
            <person name="Doyle S."/>
        </authorList>
    </citation>
    <scope>NUCLEOTIDE SEQUENCE [LARGE SCALE GENOMIC DNA]</scope>
    <source>
        <strain evidence="1 2">NCTC12475</strain>
    </source>
</reference>
<evidence type="ECO:0000313" key="1">
    <source>
        <dbReference type="EMBL" id="SUX10656.1"/>
    </source>
</evidence>
<gene>
    <name evidence="1" type="ORF">NCTC12475_00854</name>
</gene>
<proteinExistence type="predicted"/>
<dbReference type="InterPro" id="IPR010664">
    <property type="entry name" value="LipoPS_assembly_LptC-rel"/>
</dbReference>
<dbReference type="Pfam" id="PF06835">
    <property type="entry name" value="LptC"/>
    <property type="match status" value="1"/>
</dbReference>
<protein>
    <submittedName>
        <fullName evidence="1">Uncharacterized protein</fullName>
    </submittedName>
</protein>
<organism evidence="1 2">
    <name type="scientific">Campylobacter sputorum subsp. sputorum</name>
    <dbReference type="NCBI Taxonomy" id="32024"/>
    <lineage>
        <taxon>Bacteria</taxon>
        <taxon>Pseudomonadati</taxon>
        <taxon>Campylobacterota</taxon>
        <taxon>Epsilonproteobacteria</taxon>
        <taxon>Campylobacterales</taxon>
        <taxon>Campylobacteraceae</taxon>
        <taxon>Campylobacter</taxon>
    </lineage>
</organism>
<dbReference type="AlphaFoldDB" id="A0A381DJ10"/>
<keyword evidence="2" id="KW-1185">Reference proteome</keyword>
<dbReference type="OrthoDB" id="5363397at2"/>
<sequence>MVIKIFYFVIALFSVSMALIAFQSPYLKQISKIEVGIADMQMNGVKNYEINSSGINGLYEATKALRINDDDYFYDFKGKILRDDTVHNLRSDEGIYKKDEIVFKKNAFYENSNNLNFSSQEIIYDIKNGIVKSDVDFVATQNKDKIIGKSVKYDTKNKQIYAKGVHSWINLK</sequence>
<dbReference type="Proteomes" id="UP000254920">
    <property type="component" value="Unassembled WGS sequence"/>
</dbReference>
<dbReference type="RefSeq" id="WP_089183042.1">
    <property type="nucleotide sequence ID" value="NZ_CP043427.1"/>
</dbReference>